<proteinExistence type="predicted"/>
<sequence>MSIRYGFNYHTDENISNLAMMIAQKANALKPDYLKIDGLAHEIIKYCQQGMKYNERK</sequence>
<evidence type="ECO:0000313" key="2">
    <source>
        <dbReference type="Proteomes" id="UP001437574"/>
    </source>
</evidence>
<organism evidence="1 2">
    <name type="scientific">Lactobacillus amylovorus subsp. animalium</name>
    <dbReference type="NCBI Taxonomy" id="3378536"/>
    <lineage>
        <taxon>Bacteria</taxon>
        <taxon>Bacillati</taxon>
        <taxon>Bacillota</taxon>
        <taxon>Bacilli</taxon>
        <taxon>Lactobacillales</taxon>
        <taxon>Lactobacillaceae</taxon>
        <taxon>Lactobacillus</taxon>
    </lineage>
</organism>
<protein>
    <submittedName>
        <fullName evidence="1">Uncharacterized protein</fullName>
    </submittedName>
</protein>
<reference evidence="1 2" key="1">
    <citation type="journal article" date="2024" name="Int. J. Syst. Evol. Microbiol.">
        <title>Proposal of Lactobacillus amylovorus subsp. animalis subsp. nov. and an emended description of Lactobacillus amylovorus.</title>
        <authorList>
            <person name="Yamane K."/>
            <person name="Tanizawa Y."/>
            <person name="Kobayashi H."/>
            <person name="Kamizono T."/>
            <person name="Kojima Y."/>
            <person name="Takagi H."/>
            <person name="Tohno M."/>
        </authorList>
    </citation>
    <scope>NUCLEOTIDE SEQUENCE [LARGE SCALE GENOMIC DNA]</scope>
    <source>
        <strain evidence="1 2">TKL145</strain>
    </source>
</reference>
<comment type="caution">
    <text evidence="1">The sequence shown here is derived from an EMBL/GenBank/DDBJ whole genome shotgun (WGS) entry which is preliminary data.</text>
</comment>
<reference evidence="2" key="2">
    <citation type="submission" date="2024-01" db="EMBL/GenBank/DDBJ databases">
        <title>Draft genome sequence of Lactobacillus amylovorus strain TKL145.</title>
        <authorList>
            <person name="Tohno M."/>
            <person name="Tanizawa Y."/>
        </authorList>
    </citation>
    <scope>NUCLEOTIDE SEQUENCE [LARGE SCALE GENOMIC DNA]</scope>
    <source>
        <strain evidence="2">TKL145</strain>
    </source>
</reference>
<dbReference type="Proteomes" id="UP001437574">
    <property type="component" value="Unassembled WGS sequence"/>
</dbReference>
<dbReference type="RefSeq" id="WP_353302240.1">
    <property type="nucleotide sequence ID" value="NZ_BAAAAK010000001.1"/>
</dbReference>
<accession>A0ABC9VLC2</accession>
<evidence type="ECO:0000313" key="1">
    <source>
        <dbReference type="EMBL" id="GAA0041641.1"/>
    </source>
</evidence>
<dbReference type="AlphaFoldDB" id="A0ABC9VLC2"/>
<dbReference type="EMBL" id="BAAAAK010000001">
    <property type="protein sequence ID" value="GAA0041641.1"/>
    <property type="molecule type" value="Genomic_DNA"/>
</dbReference>
<name>A0ABC9VLC2_LACAM</name>
<gene>
    <name evidence="1" type="ORF">LATKL145_00510</name>
</gene>